<keyword evidence="2" id="KW-0732">Signal</keyword>
<evidence type="ECO:0000256" key="1">
    <source>
        <dbReference type="SAM" id="MobiDB-lite"/>
    </source>
</evidence>
<feature type="compositionally biased region" description="Polar residues" evidence="1">
    <location>
        <begin position="288"/>
        <end position="297"/>
    </location>
</feature>
<feature type="region of interest" description="Disordered" evidence="1">
    <location>
        <begin position="160"/>
        <end position="417"/>
    </location>
</feature>
<feature type="compositionally biased region" description="Polar residues" evidence="1">
    <location>
        <begin position="342"/>
        <end position="351"/>
    </location>
</feature>
<name>A0A6J2U9X1_DROLE</name>
<dbReference type="Proteomes" id="UP000504634">
    <property type="component" value="Unplaced"/>
</dbReference>
<accession>A0A6J2U9X1</accession>
<evidence type="ECO:0000313" key="4">
    <source>
        <dbReference type="RefSeq" id="XP_030385149.1"/>
    </source>
</evidence>
<sequence length="417" mass="43956">MQMLRRSYQLAVALTLLYGVTSLSRVVRQNYRRTNSTWYTPGQTHQRPYVNPINPSQPWYAQPNPFNNAGSVHNPGRYNQTWIQQPGHKNHAWSTNNQTWSRTTPQSRGAFNTWSNANNASAPGRPLGNHNWNSGDQRGPTTPRPGGVFNGWAARNNFSAPANNGGNINSWSSHNNSPGPTYNGGNSNNWGTRNNVSIPANNGGNFGGWGARTNSSGSNNNPWLSGGTSQHQITPRPMASGINGQSGPHSNAPASWGARSNSSGPNPWLSTGNNSPGSNFGNNPWLSAGSSQHQTTPKPIASGINGGSGSHNNAPAGWSPVDNNWQQPGPKQQHDGQPIQGVHNSPLSPGNSAPLAPLGGGGWQSPQPSGSSSGSGVPLAPLGQYGGNQAGLSYPQAQPGAPSRTPNSSNPYANLFN</sequence>
<organism evidence="3 4">
    <name type="scientific">Drosophila lebanonensis</name>
    <name type="common">Fruit fly</name>
    <name type="synonym">Scaptodrosophila lebanonensis</name>
    <dbReference type="NCBI Taxonomy" id="7225"/>
    <lineage>
        <taxon>Eukaryota</taxon>
        <taxon>Metazoa</taxon>
        <taxon>Ecdysozoa</taxon>
        <taxon>Arthropoda</taxon>
        <taxon>Hexapoda</taxon>
        <taxon>Insecta</taxon>
        <taxon>Pterygota</taxon>
        <taxon>Neoptera</taxon>
        <taxon>Endopterygota</taxon>
        <taxon>Diptera</taxon>
        <taxon>Brachycera</taxon>
        <taxon>Muscomorpha</taxon>
        <taxon>Ephydroidea</taxon>
        <taxon>Drosophilidae</taxon>
        <taxon>Scaptodrosophila</taxon>
    </lineage>
</organism>
<feature type="signal peptide" evidence="2">
    <location>
        <begin position="1"/>
        <end position="22"/>
    </location>
</feature>
<feature type="compositionally biased region" description="Low complexity" evidence="1">
    <location>
        <begin position="272"/>
        <end position="284"/>
    </location>
</feature>
<feature type="compositionally biased region" description="Polar residues" evidence="1">
    <location>
        <begin position="404"/>
        <end position="417"/>
    </location>
</feature>
<protein>
    <submittedName>
        <fullName evidence="4">Uncharacterized transmembrane protein DDB_G0289901-like</fullName>
    </submittedName>
</protein>
<dbReference type="GeneID" id="115632229"/>
<feature type="compositionally biased region" description="Polar residues" evidence="1">
    <location>
        <begin position="242"/>
        <end position="271"/>
    </location>
</feature>
<reference evidence="4" key="1">
    <citation type="submission" date="2025-08" db="UniProtKB">
        <authorList>
            <consortium name="RefSeq"/>
        </authorList>
    </citation>
    <scope>IDENTIFICATION</scope>
    <source>
        <strain evidence="4">11010-0011.00</strain>
        <tissue evidence="4">Whole body</tissue>
    </source>
</reference>
<dbReference type="RefSeq" id="XP_030385149.1">
    <property type="nucleotide sequence ID" value="XM_030529289.1"/>
</dbReference>
<feature type="compositionally biased region" description="Polar residues" evidence="1">
    <location>
        <begin position="212"/>
        <end position="233"/>
    </location>
</feature>
<feature type="compositionally biased region" description="Low complexity" evidence="1">
    <location>
        <begin position="364"/>
        <end position="376"/>
    </location>
</feature>
<evidence type="ECO:0000256" key="2">
    <source>
        <dbReference type="SAM" id="SignalP"/>
    </source>
</evidence>
<feature type="compositionally biased region" description="Polar residues" evidence="1">
    <location>
        <begin position="160"/>
        <end position="200"/>
    </location>
</feature>
<feature type="chain" id="PRO_5026900958" evidence="2">
    <location>
        <begin position="23"/>
        <end position="417"/>
    </location>
</feature>
<evidence type="ECO:0000313" key="3">
    <source>
        <dbReference type="Proteomes" id="UP000504634"/>
    </source>
</evidence>
<feature type="compositionally biased region" description="Polar residues" evidence="1">
    <location>
        <begin position="130"/>
        <end position="140"/>
    </location>
</feature>
<feature type="compositionally biased region" description="Polar residues" evidence="1">
    <location>
        <begin position="321"/>
        <end position="330"/>
    </location>
</feature>
<gene>
    <name evidence="4" type="primary">LOC115632229</name>
</gene>
<dbReference type="AlphaFoldDB" id="A0A6J2U9X1"/>
<proteinExistence type="predicted"/>
<feature type="region of interest" description="Disordered" evidence="1">
    <location>
        <begin position="117"/>
        <end position="146"/>
    </location>
</feature>
<keyword evidence="3" id="KW-1185">Reference proteome</keyword>